<evidence type="ECO:0000256" key="1">
    <source>
        <dbReference type="SAM" id="Phobius"/>
    </source>
</evidence>
<reference evidence="3" key="1">
    <citation type="submission" date="2016-06" db="EMBL/GenBank/DDBJ databases">
        <title>Parallel loss of symbiosis genes in relatives of nitrogen-fixing non-legume Parasponia.</title>
        <authorList>
            <person name="Van Velzen R."/>
            <person name="Holmer R."/>
            <person name="Bu F."/>
            <person name="Rutten L."/>
            <person name="Van Zeijl A."/>
            <person name="Liu W."/>
            <person name="Santuari L."/>
            <person name="Cao Q."/>
            <person name="Sharma T."/>
            <person name="Shen D."/>
            <person name="Roswanjaya Y."/>
            <person name="Wardhani T."/>
            <person name="Kalhor M.S."/>
            <person name="Jansen J."/>
            <person name="Van den Hoogen J."/>
            <person name="Gungor B."/>
            <person name="Hartog M."/>
            <person name="Hontelez J."/>
            <person name="Verver J."/>
            <person name="Yang W.-C."/>
            <person name="Schijlen E."/>
            <person name="Repin R."/>
            <person name="Schilthuizen M."/>
            <person name="Schranz E."/>
            <person name="Heidstra R."/>
            <person name="Miyata K."/>
            <person name="Fedorova E."/>
            <person name="Kohlen W."/>
            <person name="Bisseling T."/>
            <person name="Smit S."/>
            <person name="Geurts R."/>
        </authorList>
    </citation>
    <scope>NUCLEOTIDE SEQUENCE [LARGE SCALE GENOMIC DNA]</scope>
    <source>
        <strain evidence="3">cv. WU1-14</strain>
    </source>
</reference>
<accession>A0A2P5AX05</accession>
<keyword evidence="1" id="KW-0812">Transmembrane</keyword>
<evidence type="ECO:0000313" key="2">
    <source>
        <dbReference type="EMBL" id="PON41057.1"/>
    </source>
</evidence>
<organism evidence="2 3">
    <name type="scientific">Parasponia andersonii</name>
    <name type="common">Sponia andersonii</name>
    <dbReference type="NCBI Taxonomy" id="3476"/>
    <lineage>
        <taxon>Eukaryota</taxon>
        <taxon>Viridiplantae</taxon>
        <taxon>Streptophyta</taxon>
        <taxon>Embryophyta</taxon>
        <taxon>Tracheophyta</taxon>
        <taxon>Spermatophyta</taxon>
        <taxon>Magnoliopsida</taxon>
        <taxon>eudicotyledons</taxon>
        <taxon>Gunneridae</taxon>
        <taxon>Pentapetalae</taxon>
        <taxon>rosids</taxon>
        <taxon>fabids</taxon>
        <taxon>Rosales</taxon>
        <taxon>Cannabaceae</taxon>
        <taxon>Parasponia</taxon>
    </lineage>
</organism>
<name>A0A2P5AX05_PARAD</name>
<comment type="caution">
    <text evidence="2">The sequence shown here is derived from an EMBL/GenBank/DDBJ whole genome shotgun (WGS) entry which is preliminary data.</text>
</comment>
<dbReference type="EMBL" id="JXTB01000424">
    <property type="protein sequence ID" value="PON41057.1"/>
    <property type="molecule type" value="Genomic_DNA"/>
</dbReference>
<feature type="transmembrane region" description="Helical" evidence="1">
    <location>
        <begin position="14"/>
        <end position="35"/>
    </location>
</feature>
<keyword evidence="3" id="KW-1185">Reference proteome</keyword>
<gene>
    <name evidence="2" type="ORF">PanWU01x14_292680</name>
</gene>
<evidence type="ECO:0000313" key="3">
    <source>
        <dbReference type="Proteomes" id="UP000237105"/>
    </source>
</evidence>
<proteinExistence type="predicted"/>
<evidence type="ECO:0008006" key="4">
    <source>
        <dbReference type="Google" id="ProtNLM"/>
    </source>
</evidence>
<feature type="non-terminal residue" evidence="2">
    <location>
        <position position="1"/>
    </location>
</feature>
<sequence length="105" mass="12473">PCFLSSLSSVFDAFSFPSFEIAFLYFFVWFVYNYFSLNLSFFLSVPLLGFFDSLFFYLFCLFIPLLFDARFVDIAPVALLSPLCLILFLFFLWDHFSFFLYLVDL</sequence>
<keyword evidence="1" id="KW-1133">Transmembrane helix</keyword>
<dbReference type="Proteomes" id="UP000237105">
    <property type="component" value="Unassembled WGS sequence"/>
</dbReference>
<feature type="transmembrane region" description="Helical" evidence="1">
    <location>
        <begin position="79"/>
        <end position="103"/>
    </location>
</feature>
<keyword evidence="1" id="KW-0472">Membrane</keyword>
<dbReference type="AlphaFoldDB" id="A0A2P5AX05"/>
<protein>
    <recommendedName>
        <fullName evidence="4">Transmembrane protein</fullName>
    </recommendedName>
</protein>
<feature type="transmembrane region" description="Helical" evidence="1">
    <location>
        <begin position="47"/>
        <end position="67"/>
    </location>
</feature>